<name>R7SUP5_DICSQ</name>
<sequence length="815" mass="92658">NLYYPFASKRDWEVARWAKLRGPGSTAFDELLAIEEVAERLALSFNTSRKLNQMVDEQLPPARPRFERHEIVVAGESFEVYIRDILACIESLFSDPEFAPLLLLVPERHYTDADQTVRVYFNMNTGKWWWSTQKQLERDRPGATVIPVIISSDKTQLTTFGNKTAYPVYMTIGNLPKDVRSKPSRRGQILLAYLPTSRLLHIKNKAARRRTLANLFHTCMSRVLAPLTSAGVKGMELVSGDGLVRRGHPLLATYVGDYPEQVLVTGCKTGECPKCTISRRDVGASSEPSQPLRDLGKVLDALAAFDEGPRAFASACREAGIKPLHHPFWQDLPYTNIFLSITPDILHQLHQGVIKHLLAWIQEAYGVEEIDARCRRMPLNNSVRHFSSGISHMSRITGKEHQDISRILLGLIIGLPLPGGLSPVRLVCATRALLDFLYLAQYPTHTTETLDLLEQHLQAFHANKSIFLFGTTDNYDTQHSERLHIDFTKQAYRATNKKDELAQMTLWLERKEKILRHEKYIQWRLKQIPLDPAFPSAPVLPFQPEIPPLLPPVHLHDLDPSAPRNRIYMSKHASIKGVSIEDIKTLYGATYFRDALARYVVKFNNPDFSFQQVEYESSRIFFRFRTLPVYHKIKFWIADPDGLDIPGAEIRDVVHARAARVTRRGASVPGRFDTALVRIRAPDQDTAEQAQDGLANCFSVVRVRIIFKIPERGLADLFPHVAPESRPQHLAYVELFTELDIKGADHGFYTISPASNAEGERLAMIIPIEDFERSCQLIPHFGPVAPREWTCYDVLDRSTTLYLNSFADRNTYKLV</sequence>
<accession>R7SUP5</accession>
<organism evidence="1 2">
    <name type="scientific">Dichomitus squalens (strain LYAD-421)</name>
    <name type="common">Western red white-rot fungus</name>
    <dbReference type="NCBI Taxonomy" id="732165"/>
    <lineage>
        <taxon>Eukaryota</taxon>
        <taxon>Fungi</taxon>
        <taxon>Dikarya</taxon>
        <taxon>Basidiomycota</taxon>
        <taxon>Agaricomycotina</taxon>
        <taxon>Agaricomycetes</taxon>
        <taxon>Polyporales</taxon>
        <taxon>Polyporaceae</taxon>
        <taxon>Dichomitus</taxon>
    </lineage>
</organism>
<evidence type="ECO:0000313" key="1">
    <source>
        <dbReference type="EMBL" id="EJF59949.1"/>
    </source>
</evidence>
<protein>
    <submittedName>
        <fullName evidence="1">Uncharacterized protein</fullName>
    </submittedName>
</protein>
<evidence type="ECO:0000313" key="2">
    <source>
        <dbReference type="Proteomes" id="UP000053319"/>
    </source>
</evidence>
<dbReference type="KEGG" id="dsq:DICSQDRAFT_15805"/>
<reference evidence="1 2" key="1">
    <citation type="journal article" date="2012" name="Science">
        <title>The Paleozoic origin of enzymatic lignin decomposition reconstructed from 31 fungal genomes.</title>
        <authorList>
            <person name="Floudas D."/>
            <person name="Binder M."/>
            <person name="Riley R."/>
            <person name="Barry K."/>
            <person name="Blanchette R.A."/>
            <person name="Henrissat B."/>
            <person name="Martinez A.T."/>
            <person name="Otillar R."/>
            <person name="Spatafora J.W."/>
            <person name="Yadav J.S."/>
            <person name="Aerts A."/>
            <person name="Benoit I."/>
            <person name="Boyd A."/>
            <person name="Carlson A."/>
            <person name="Copeland A."/>
            <person name="Coutinho P.M."/>
            <person name="de Vries R.P."/>
            <person name="Ferreira P."/>
            <person name="Findley K."/>
            <person name="Foster B."/>
            <person name="Gaskell J."/>
            <person name="Glotzer D."/>
            <person name="Gorecki P."/>
            <person name="Heitman J."/>
            <person name="Hesse C."/>
            <person name="Hori C."/>
            <person name="Igarashi K."/>
            <person name="Jurgens J.A."/>
            <person name="Kallen N."/>
            <person name="Kersten P."/>
            <person name="Kohler A."/>
            <person name="Kuees U."/>
            <person name="Kumar T.K.A."/>
            <person name="Kuo A."/>
            <person name="LaButti K."/>
            <person name="Larrondo L.F."/>
            <person name="Lindquist E."/>
            <person name="Ling A."/>
            <person name="Lombard V."/>
            <person name="Lucas S."/>
            <person name="Lundell T."/>
            <person name="Martin R."/>
            <person name="McLaughlin D.J."/>
            <person name="Morgenstern I."/>
            <person name="Morin E."/>
            <person name="Murat C."/>
            <person name="Nagy L.G."/>
            <person name="Nolan M."/>
            <person name="Ohm R.A."/>
            <person name="Patyshakuliyeva A."/>
            <person name="Rokas A."/>
            <person name="Ruiz-Duenas F.J."/>
            <person name="Sabat G."/>
            <person name="Salamov A."/>
            <person name="Samejima M."/>
            <person name="Schmutz J."/>
            <person name="Slot J.C."/>
            <person name="St John F."/>
            <person name="Stenlid J."/>
            <person name="Sun H."/>
            <person name="Sun S."/>
            <person name="Syed K."/>
            <person name="Tsang A."/>
            <person name="Wiebenga A."/>
            <person name="Young D."/>
            <person name="Pisabarro A."/>
            <person name="Eastwood D.C."/>
            <person name="Martin F."/>
            <person name="Cullen D."/>
            <person name="Grigoriev I.V."/>
            <person name="Hibbett D.S."/>
        </authorList>
    </citation>
    <scope>NUCLEOTIDE SEQUENCE [LARGE SCALE GENOMIC DNA]</scope>
    <source>
        <strain evidence="1 2">LYAD-421 SS1</strain>
    </source>
</reference>
<proteinExistence type="predicted"/>
<dbReference type="Proteomes" id="UP000053319">
    <property type="component" value="Unassembled WGS sequence"/>
</dbReference>
<dbReference type="EMBL" id="JH719420">
    <property type="protein sequence ID" value="EJF59949.1"/>
    <property type="molecule type" value="Genomic_DNA"/>
</dbReference>
<dbReference type="GeneID" id="18837837"/>
<dbReference type="Pfam" id="PF18759">
    <property type="entry name" value="Plavaka"/>
    <property type="match status" value="1"/>
</dbReference>
<dbReference type="OrthoDB" id="3232438at2759"/>
<feature type="non-terminal residue" evidence="1">
    <location>
        <position position="815"/>
    </location>
</feature>
<gene>
    <name evidence="1" type="ORF">DICSQDRAFT_15805</name>
</gene>
<dbReference type="RefSeq" id="XP_007367412.1">
    <property type="nucleotide sequence ID" value="XM_007367350.1"/>
</dbReference>
<dbReference type="InterPro" id="IPR041078">
    <property type="entry name" value="Plavaka"/>
</dbReference>
<dbReference type="OMA" id="QDLPYTN"/>
<feature type="non-terminal residue" evidence="1">
    <location>
        <position position="1"/>
    </location>
</feature>
<dbReference type="AlphaFoldDB" id="R7SUP5"/>
<dbReference type="HOGENOM" id="CLU_006344_4_3_1"/>